<dbReference type="Proteomes" id="UP001159363">
    <property type="component" value="Chromosome 5"/>
</dbReference>
<accession>A0ABQ9HCU9</accession>
<comment type="caution">
    <text evidence="1">The sequence shown here is derived from an EMBL/GenBank/DDBJ whole genome shotgun (WGS) entry which is preliminary data.</text>
</comment>
<evidence type="ECO:0000313" key="1">
    <source>
        <dbReference type="EMBL" id="KAJ8882084.1"/>
    </source>
</evidence>
<protein>
    <submittedName>
        <fullName evidence="1">Uncharacterized protein</fullName>
    </submittedName>
</protein>
<reference evidence="1 2" key="1">
    <citation type="submission" date="2023-02" db="EMBL/GenBank/DDBJ databases">
        <title>LHISI_Scaffold_Assembly.</title>
        <authorList>
            <person name="Stuart O.P."/>
            <person name="Cleave R."/>
            <person name="Magrath M.J.L."/>
            <person name="Mikheyev A.S."/>
        </authorList>
    </citation>
    <scope>NUCLEOTIDE SEQUENCE [LARGE SCALE GENOMIC DNA]</scope>
    <source>
        <strain evidence="1">Daus_M_001</strain>
        <tissue evidence="1">Leg muscle</tissue>
    </source>
</reference>
<organism evidence="1 2">
    <name type="scientific">Dryococelus australis</name>
    <dbReference type="NCBI Taxonomy" id="614101"/>
    <lineage>
        <taxon>Eukaryota</taxon>
        <taxon>Metazoa</taxon>
        <taxon>Ecdysozoa</taxon>
        <taxon>Arthropoda</taxon>
        <taxon>Hexapoda</taxon>
        <taxon>Insecta</taxon>
        <taxon>Pterygota</taxon>
        <taxon>Neoptera</taxon>
        <taxon>Polyneoptera</taxon>
        <taxon>Phasmatodea</taxon>
        <taxon>Verophasmatodea</taxon>
        <taxon>Anareolatae</taxon>
        <taxon>Phasmatidae</taxon>
        <taxon>Eurycanthinae</taxon>
        <taxon>Dryococelus</taxon>
    </lineage>
</organism>
<name>A0ABQ9HCU9_9NEOP</name>
<keyword evidence="2" id="KW-1185">Reference proteome</keyword>
<proteinExistence type="predicted"/>
<gene>
    <name evidence="1" type="ORF">PR048_018572</name>
</gene>
<evidence type="ECO:0000313" key="2">
    <source>
        <dbReference type="Proteomes" id="UP001159363"/>
    </source>
</evidence>
<sequence length="469" mass="51516">MACIKESSSIHLGGFRGEKKNPKSLDRKKVSRVLRNARCRLSSKAGFTTARHVRPSFARPSFARPTRESLEAGVSLLWVVPYFPGCRLSSKAGFTTARHVRPSFARTSFARPTRESLEAGVSLLWVVPYFTGCRLSSKAGFTTARHVRPSFARTSFARPTRESLEAGVSLLWVVPYFPGCRLSSKAGFTTALHIRPSFARPSYVHPSPSRAIYNQTSYVRHTRLKVLCKKSMYTEVEESWSGQESRRSHTVLIYEETDNKTEENQWRFSNRQAASGSAGNSTAGSPLPRFTGYSYPEVDGSKIPVSPPAPFNALHGGRGQLLLQRGGYCYEVLQRPQGSSRGTVFVRHGIDSRAARSRAPQGHPHPKYLNGLSEPAIQVSAIGLGGALSTDQTPVLFKLPASVEATETERLACVPHAKANRVEPPAGSLADFRMWESAVQCLWSAGFHGDLPFPPPLHFGTAPYSPQSA</sequence>
<dbReference type="EMBL" id="JARBHB010000006">
    <property type="protein sequence ID" value="KAJ8882084.1"/>
    <property type="molecule type" value="Genomic_DNA"/>
</dbReference>